<dbReference type="EMBL" id="JAEUBG010002847">
    <property type="protein sequence ID" value="KAH3683949.1"/>
    <property type="molecule type" value="Genomic_DNA"/>
</dbReference>
<protein>
    <submittedName>
        <fullName evidence="1">Uncharacterized protein</fullName>
    </submittedName>
</protein>
<reference evidence="1" key="2">
    <citation type="submission" date="2021-01" db="EMBL/GenBank/DDBJ databases">
        <authorList>
            <person name="Schikora-Tamarit M.A."/>
        </authorList>
    </citation>
    <scope>NUCLEOTIDE SEQUENCE</scope>
    <source>
        <strain evidence="1">CBS2887</strain>
    </source>
</reference>
<evidence type="ECO:0000313" key="2">
    <source>
        <dbReference type="Proteomes" id="UP000774326"/>
    </source>
</evidence>
<evidence type="ECO:0000313" key="1">
    <source>
        <dbReference type="EMBL" id="KAH3683949.1"/>
    </source>
</evidence>
<reference evidence="1" key="1">
    <citation type="journal article" date="2021" name="Open Biol.">
        <title>Shared evolutionary footprints suggest mitochondrial oxidative damage underlies multiple complex I losses in fungi.</title>
        <authorList>
            <person name="Schikora-Tamarit M.A."/>
            <person name="Marcet-Houben M."/>
            <person name="Nosek J."/>
            <person name="Gabaldon T."/>
        </authorList>
    </citation>
    <scope>NUCLEOTIDE SEQUENCE</scope>
    <source>
        <strain evidence="1">CBS2887</strain>
    </source>
</reference>
<gene>
    <name evidence="1" type="ORF">WICPIJ_005082</name>
</gene>
<name>A0A9P8Q6T4_WICPI</name>
<accession>A0A9P8Q6T4</accession>
<proteinExistence type="predicted"/>
<sequence length="90" mass="10083">MERPLIGGTLRFVLETGEEESFNVLEVTLRKFLAGALERFQDCDYSDGASVDEIPSLHRLHVQHKKRGAQEVKLDNVQIEVLDAMGDTGL</sequence>
<dbReference type="AlphaFoldDB" id="A0A9P8Q6T4"/>
<organism evidence="1 2">
    <name type="scientific">Wickerhamomyces pijperi</name>
    <name type="common">Yeast</name>
    <name type="synonym">Pichia pijperi</name>
    <dbReference type="NCBI Taxonomy" id="599730"/>
    <lineage>
        <taxon>Eukaryota</taxon>
        <taxon>Fungi</taxon>
        <taxon>Dikarya</taxon>
        <taxon>Ascomycota</taxon>
        <taxon>Saccharomycotina</taxon>
        <taxon>Saccharomycetes</taxon>
        <taxon>Phaffomycetales</taxon>
        <taxon>Wickerhamomycetaceae</taxon>
        <taxon>Wickerhamomyces</taxon>
    </lineage>
</organism>
<dbReference type="Proteomes" id="UP000774326">
    <property type="component" value="Unassembled WGS sequence"/>
</dbReference>
<comment type="caution">
    <text evidence="1">The sequence shown here is derived from an EMBL/GenBank/DDBJ whole genome shotgun (WGS) entry which is preliminary data.</text>
</comment>
<keyword evidence="2" id="KW-1185">Reference proteome</keyword>